<dbReference type="Gene3D" id="3.10.20.30">
    <property type="match status" value="1"/>
</dbReference>
<dbReference type="InterPro" id="IPR003749">
    <property type="entry name" value="ThiS/MoaD-like"/>
</dbReference>
<dbReference type="Proteomes" id="UP000000346">
    <property type="component" value="Chromosome"/>
</dbReference>
<dbReference type="FunCoup" id="D9PZU8">
    <property type="interactions" value="59"/>
</dbReference>
<name>D9PZU8_ACIS3</name>
<dbReference type="RefSeq" id="WP_013266098.1">
    <property type="nucleotide sequence ID" value="NC_014374.1"/>
</dbReference>
<dbReference type="PANTHER" id="PTHR23404">
    <property type="entry name" value="MOLYBDOPTERIN SYNTHASE RELATED"/>
    <property type="match status" value="1"/>
</dbReference>
<dbReference type="Pfam" id="PF02391">
    <property type="entry name" value="MoaE"/>
    <property type="match status" value="1"/>
</dbReference>
<dbReference type="InParanoid" id="D9PZU8"/>
<dbReference type="KEGG" id="asc:ASAC_0179"/>
<protein>
    <submittedName>
        <fullName evidence="1">Molybdopterin converting factor</fullName>
    </submittedName>
</protein>
<dbReference type="GeneID" id="9498396"/>
<dbReference type="eggNOG" id="arCOG00534">
    <property type="taxonomic scope" value="Archaea"/>
</dbReference>
<reference evidence="1 2" key="1">
    <citation type="journal article" date="2010" name="Appl. Environ. Microbiol.">
        <title>The genome sequence of the crenarchaeon Acidilobus saccharovorans supports a new order, Acidilobales, and suggests an important ecological role in terrestrial acidic hot springs.</title>
        <authorList>
            <person name="Mardanov A.V."/>
            <person name="Svetlitchnyi V.A."/>
            <person name="Beletsky A.V."/>
            <person name="Prokofeva M.I."/>
            <person name="Bonch-Osmolovskaya E.A."/>
            <person name="Ravin N.V."/>
            <person name="Skryabin K.G."/>
        </authorList>
    </citation>
    <scope>NUCLEOTIDE SEQUENCE [LARGE SCALE GENOMIC DNA]</scope>
    <source>
        <strain evidence="2">DSM 16705 / JCM 18335 / VKM B-2471 / 345-15</strain>
    </source>
</reference>
<dbReference type="InterPro" id="IPR036563">
    <property type="entry name" value="MoaE_sf"/>
</dbReference>
<dbReference type="CDD" id="cd00756">
    <property type="entry name" value="MoaE"/>
    <property type="match status" value="1"/>
</dbReference>
<dbReference type="InterPro" id="IPR016155">
    <property type="entry name" value="Mopterin_synth/thiamin_S_b"/>
</dbReference>
<dbReference type="HOGENOM" id="CLU_069141_0_0_2"/>
<proteinExistence type="predicted"/>
<evidence type="ECO:0000313" key="2">
    <source>
        <dbReference type="Proteomes" id="UP000000346"/>
    </source>
</evidence>
<dbReference type="InterPro" id="IPR012675">
    <property type="entry name" value="Beta-grasp_dom_sf"/>
</dbReference>
<dbReference type="OrthoDB" id="45235at2157"/>
<dbReference type="SUPFAM" id="SSF54690">
    <property type="entry name" value="Molybdopterin synthase subunit MoaE"/>
    <property type="match status" value="1"/>
</dbReference>
<dbReference type="STRING" id="666510.ASAC_0179"/>
<dbReference type="Pfam" id="PF02597">
    <property type="entry name" value="ThiS"/>
    <property type="match status" value="1"/>
</dbReference>
<keyword evidence="2" id="KW-1185">Reference proteome</keyword>
<dbReference type="SUPFAM" id="SSF54285">
    <property type="entry name" value="MoaD/ThiS"/>
    <property type="match status" value="1"/>
</dbReference>
<sequence>MKVKVRLYSVLREAAGKGELELELGDGITVSGLLEKLSSMGLGKVLEELKGEVQVIVNGKSLAPSQLIPQDAKVIHVLPPSSGGSERVLVKVARDDEPVDLASLTSFLYGDNPRVGAVAFFIGIVRGINNGEQVKELDYEHSEELMEPKLRELASEAITKFSLAGACVIHFVGPRKPGQLTMVVGVSGESRKNVFPALEWLVDHVKHEAPVWKTEVRESGVYYMVGDREIKETELKRGS</sequence>
<dbReference type="eggNOG" id="arCOG00536">
    <property type="taxonomic scope" value="Archaea"/>
</dbReference>
<gene>
    <name evidence="1" type="ordered locus">ASAC_0179</name>
</gene>
<organism evidence="1 2">
    <name type="scientific">Acidilobus saccharovorans (strain DSM 16705 / JCM 18335 / VKM B-2471 / 345-15)</name>
    <dbReference type="NCBI Taxonomy" id="666510"/>
    <lineage>
        <taxon>Archaea</taxon>
        <taxon>Thermoproteota</taxon>
        <taxon>Thermoprotei</taxon>
        <taxon>Acidilobales</taxon>
        <taxon>Acidilobaceae</taxon>
        <taxon>Acidilobus</taxon>
    </lineage>
</organism>
<accession>D9PZU8</accession>
<dbReference type="InterPro" id="IPR003448">
    <property type="entry name" value="Mopterin_biosynth_MoaE"/>
</dbReference>
<dbReference type="EMBL" id="CP001742">
    <property type="protein sequence ID" value="ADL18586.1"/>
    <property type="molecule type" value="Genomic_DNA"/>
</dbReference>
<dbReference type="AlphaFoldDB" id="D9PZU8"/>
<dbReference type="GO" id="GO:0006777">
    <property type="term" value="P:Mo-molybdopterin cofactor biosynthetic process"/>
    <property type="evidence" value="ECO:0007669"/>
    <property type="project" value="InterPro"/>
</dbReference>
<dbReference type="Gene3D" id="3.90.1170.40">
    <property type="entry name" value="Molybdopterin biosynthesis MoaE subunit"/>
    <property type="match status" value="1"/>
</dbReference>
<evidence type="ECO:0000313" key="1">
    <source>
        <dbReference type="EMBL" id="ADL18586.1"/>
    </source>
</evidence>